<evidence type="ECO:0000313" key="2">
    <source>
        <dbReference type="EMBL" id="EME77177.1"/>
    </source>
</evidence>
<feature type="region of interest" description="Disordered" evidence="1">
    <location>
        <begin position="924"/>
        <end position="958"/>
    </location>
</feature>
<evidence type="ECO:0000313" key="3">
    <source>
        <dbReference type="Proteomes" id="UP000016932"/>
    </source>
</evidence>
<protein>
    <submittedName>
        <fullName evidence="2">Uncharacterized protein</fullName>
    </submittedName>
</protein>
<feature type="region of interest" description="Disordered" evidence="1">
    <location>
        <begin position="1031"/>
        <end position="1054"/>
    </location>
</feature>
<sequence>MCDISYFLSIEIVDQFSRNTPSIRKHCEAFVLELRVIAPSHGLHKLVILIGFLVSSLAQSLPVPPIVSFPVFFDDVGVRLFIQHTHCTASVERSSGIVVSRSISPARSLTILIFSRWSEGKRKRRWSLLLSSSIENPCLSSPPQTSSAYFSHHYSCRSTAATHEPTAFQLYRDPFALITSADAQLPRIATLLLPSSTENLFLSSPLQKLGTLFQLSIENPLLLSLPQPSTCRDSRASHFPTPSRIISLIKTANTQLLAPYCGRGVGFRRWREVEWTLERWSDHLSHAEPDMPSSTPAAAQLETPYCGHGVEARRRKVETLHAVFQSSSRSAVDAIQQSWSRREEWAFVGKPTGGLAGAHNVELQALNYGVRKDGDLANAGAMLGDLSVNDFQRQPYYQVAYLKEQDPIPARNTAVISGTAASLPSILTENELFGEQKLSRSATFSRHIQVSSLYIIPINRHPKSPAEADEEGEENHMHSLPREYSPSITPNSLVCPPNLPVHNTNQQARYLLDGPAEADEEGEENHMHSLPREYSPSITPNSLHREALDTSLGNAPRFARKHTSTNSHGSRPPKAANDTQGMKEKTRKNFGIEDVGIPSLGKRWDVHLSHNEYLRACCLPTPSREIAEELPVAKVDLYSIPPTGKRWDVHLSLNEYLRACCLPTPSREIAEELRIYTVSYRQVRGGVFTSLTPETHEPSACQPHRERWLQSVGIEDPGWERRTYTVSHPLLIALMDVQATEVVGSSSNPQLDNFNGEKGEWTPRMSGVVTSAILDIHEPAAFQPHREAFMSLLVTEVAGSTSQPQLDETLGMEETADLYSKPSTAERPVTFQPHREAFMLLVATEVAGSTSQPQLDEVDEEETFEPAQDLGMEDMADVYSITSTAESRSAANTILRSQSRGTRLIDTPVAPELLHSVTLCLIRPGTPGHPTQASRSEHDPTERLSESEHNPTEFQSERDEIEFHSASMIQPMFTQVSRSEYDPTELVTALGIKERTRSNGTSVRPECQGANTIQRNFSNTIQRNFCPLRVSSSEQDPSERLMPMMGLPNTRRQPRRVDTSLTSLAPEPLQPLHFRQHILVAESKVASRAKQSRNKVLSETLNVAETPPSPLLRLEHFSRSAAGTNFWSRGRTTAGSWTALSHFSSGAIGSSKAEQIAAAELKQVHGQLSYISVAVRLGIPSIRNGINGSRGSKTLEQFKKADKGEDNMSPSCANLRYVNFRGFADGFDEVLKLFYEPSFKRWERVNPSAM</sequence>
<organism evidence="2 3">
    <name type="scientific">Pseudocercospora fijiensis (strain CIRAD86)</name>
    <name type="common">Black leaf streak disease fungus</name>
    <name type="synonym">Mycosphaerella fijiensis</name>
    <dbReference type="NCBI Taxonomy" id="383855"/>
    <lineage>
        <taxon>Eukaryota</taxon>
        <taxon>Fungi</taxon>
        <taxon>Dikarya</taxon>
        <taxon>Ascomycota</taxon>
        <taxon>Pezizomycotina</taxon>
        <taxon>Dothideomycetes</taxon>
        <taxon>Dothideomycetidae</taxon>
        <taxon>Mycosphaerellales</taxon>
        <taxon>Mycosphaerellaceae</taxon>
        <taxon>Pseudocercospora</taxon>
    </lineage>
</organism>
<dbReference type="EMBL" id="KB446567">
    <property type="protein sequence ID" value="EME77177.1"/>
    <property type="molecule type" value="Genomic_DNA"/>
</dbReference>
<dbReference type="KEGG" id="pfj:MYCFIDRAFT_180053"/>
<feature type="compositionally biased region" description="Basic and acidic residues" evidence="1">
    <location>
        <begin position="935"/>
        <end position="958"/>
    </location>
</feature>
<dbReference type="AlphaFoldDB" id="M3AI64"/>
<proteinExistence type="predicted"/>
<feature type="region of interest" description="Disordered" evidence="1">
    <location>
        <begin position="556"/>
        <end position="583"/>
    </location>
</feature>
<dbReference type="VEuPathDB" id="FungiDB:MYCFIDRAFT_180053"/>
<name>M3AI64_PSEFD</name>
<dbReference type="HOGENOM" id="CLU_265825_0_0_1"/>
<dbReference type="eggNOG" id="ENOG502RM92">
    <property type="taxonomic scope" value="Eukaryota"/>
</dbReference>
<dbReference type="GeneID" id="19334271"/>
<keyword evidence="3" id="KW-1185">Reference proteome</keyword>
<feature type="region of interest" description="Disordered" evidence="1">
    <location>
        <begin position="517"/>
        <end position="541"/>
    </location>
</feature>
<evidence type="ECO:0000256" key="1">
    <source>
        <dbReference type="SAM" id="MobiDB-lite"/>
    </source>
</evidence>
<dbReference type="RefSeq" id="XP_007932224.1">
    <property type="nucleotide sequence ID" value="XM_007934033.1"/>
</dbReference>
<gene>
    <name evidence="2" type="ORF">MYCFIDRAFT_180053</name>
</gene>
<dbReference type="Proteomes" id="UP000016932">
    <property type="component" value="Unassembled WGS sequence"/>
</dbReference>
<accession>M3AI64</accession>
<reference evidence="2 3" key="1">
    <citation type="journal article" date="2012" name="PLoS Pathog.">
        <title>Diverse lifestyles and strategies of plant pathogenesis encoded in the genomes of eighteen Dothideomycetes fungi.</title>
        <authorList>
            <person name="Ohm R.A."/>
            <person name="Feau N."/>
            <person name="Henrissat B."/>
            <person name="Schoch C.L."/>
            <person name="Horwitz B.A."/>
            <person name="Barry K.W."/>
            <person name="Condon B.J."/>
            <person name="Copeland A.C."/>
            <person name="Dhillon B."/>
            <person name="Glaser F."/>
            <person name="Hesse C.N."/>
            <person name="Kosti I."/>
            <person name="LaButti K."/>
            <person name="Lindquist E.A."/>
            <person name="Lucas S."/>
            <person name="Salamov A.A."/>
            <person name="Bradshaw R.E."/>
            <person name="Ciuffetti L."/>
            <person name="Hamelin R.C."/>
            <person name="Kema G.H.J."/>
            <person name="Lawrence C."/>
            <person name="Scott J.A."/>
            <person name="Spatafora J.W."/>
            <person name="Turgeon B.G."/>
            <person name="de Wit P.J.G.M."/>
            <person name="Zhong S."/>
            <person name="Goodwin S.B."/>
            <person name="Grigoriev I.V."/>
        </authorList>
    </citation>
    <scope>NUCLEOTIDE SEQUENCE [LARGE SCALE GENOMIC DNA]</scope>
    <source>
        <strain evidence="2 3">CIRAD86</strain>
    </source>
</reference>